<dbReference type="EMBL" id="HF936499">
    <property type="protein sequence ID" value="CCX16686.1"/>
    <property type="molecule type" value="Genomic_DNA"/>
</dbReference>
<gene>
    <name evidence="10" type="ORF">PCON_03427</name>
</gene>
<evidence type="ECO:0000256" key="1">
    <source>
        <dbReference type="ARBA" id="ARBA00004123"/>
    </source>
</evidence>
<dbReference type="OMA" id="PFLDIEH"/>
<keyword evidence="11" id="KW-1185">Reference proteome</keyword>
<comment type="similarity">
    <text evidence="2 6">Belongs to the DNA polymerase alpha subunit B family.</text>
</comment>
<dbReference type="PANTHER" id="PTHR23061">
    <property type="entry name" value="DNA POLYMERASE 2 ALPHA 70 KDA SUBUNIT"/>
    <property type="match status" value="1"/>
</dbReference>
<dbReference type="eggNOG" id="KOG1625">
    <property type="taxonomic scope" value="Eukaryota"/>
</dbReference>
<comment type="subcellular location">
    <subcellularLocation>
        <location evidence="1 6">Nucleus</location>
    </subcellularLocation>
</comment>
<accession>U4LCT2</accession>
<evidence type="ECO:0000256" key="7">
    <source>
        <dbReference type="SAM" id="MobiDB-lite"/>
    </source>
</evidence>
<evidence type="ECO:0000256" key="2">
    <source>
        <dbReference type="ARBA" id="ARBA00007299"/>
    </source>
</evidence>
<name>U4LCT2_PYROM</name>
<dbReference type="Gene3D" id="3.60.21.60">
    <property type="match status" value="2"/>
</dbReference>
<evidence type="ECO:0000256" key="5">
    <source>
        <dbReference type="ARBA" id="ARBA00023242"/>
    </source>
</evidence>
<dbReference type="GO" id="GO:0005658">
    <property type="term" value="C:alpha DNA polymerase:primase complex"/>
    <property type="evidence" value="ECO:0007669"/>
    <property type="project" value="TreeGrafter"/>
</dbReference>
<keyword evidence="4 6" id="KW-0235">DNA replication</keyword>
<dbReference type="GO" id="GO:0006270">
    <property type="term" value="P:DNA replication initiation"/>
    <property type="evidence" value="ECO:0007669"/>
    <property type="project" value="TreeGrafter"/>
</dbReference>
<evidence type="ECO:0000256" key="3">
    <source>
        <dbReference type="ARBA" id="ARBA00018596"/>
    </source>
</evidence>
<dbReference type="InterPro" id="IPR016722">
    <property type="entry name" value="DNA_pol_alpha_bsu"/>
</dbReference>
<dbReference type="AlphaFoldDB" id="U4LCT2"/>
<proteinExistence type="inferred from homology"/>
<feature type="region of interest" description="Disordered" evidence="7">
    <location>
        <begin position="122"/>
        <end position="146"/>
    </location>
</feature>
<feature type="domain" description="DNA polymerase alpha/delta/epsilon subunit B" evidence="8">
    <location>
        <begin position="347"/>
        <end position="564"/>
    </location>
</feature>
<organism evidence="10 11">
    <name type="scientific">Pyronema omphalodes (strain CBS 100304)</name>
    <name type="common">Pyronema confluens</name>
    <dbReference type="NCBI Taxonomy" id="1076935"/>
    <lineage>
        <taxon>Eukaryota</taxon>
        <taxon>Fungi</taxon>
        <taxon>Dikarya</taxon>
        <taxon>Ascomycota</taxon>
        <taxon>Pezizomycotina</taxon>
        <taxon>Pezizomycetes</taxon>
        <taxon>Pezizales</taxon>
        <taxon>Pyronemataceae</taxon>
        <taxon>Pyronema</taxon>
    </lineage>
</organism>
<evidence type="ECO:0000256" key="6">
    <source>
        <dbReference type="PIRNR" id="PIRNR018300"/>
    </source>
</evidence>
<reference evidence="10 11" key="1">
    <citation type="journal article" date="2013" name="PLoS Genet.">
        <title>The genome and development-dependent transcriptomes of Pyronema confluens: a window into fungal evolution.</title>
        <authorList>
            <person name="Traeger S."/>
            <person name="Altegoer F."/>
            <person name="Freitag M."/>
            <person name="Gabaldon T."/>
            <person name="Kempken F."/>
            <person name="Kumar A."/>
            <person name="Marcet-Houben M."/>
            <person name="Poggeler S."/>
            <person name="Stajich J.E."/>
            <person name="Nowrousian M."/>
        </authorList>
    </citation>
    <scope>NUCLEOTIDE SEQUENCE [LARGE SCALE GENOMIC DNA]</scope>
    <source>
        <strain evidence="11">CBS 100304</strain>
        <tissue evidence="10">Vegetative mycelium</tissue>
    </source>
</reference>
<dbReference type="PANTHER" id="PTHR23061:SF12">
    <property type="entry name" value="DNA POLYMERASE ALPHA SUBUNIT B"/>
    <property type="match status" value="1"/>
</dbReference>
<dbReference type="PIRSF" id="PIRSF018300">
    <property type="entry name" value="DNA_pol_alph_2"/>
    <property type="match status" value="1"/>
</dbReference>
<protein>
    <recommendedName>
        <fullName evidence="3 6">DNA polymerase alpha subunit B</fullName>
    </recommendedName>
</protein>
<evidence type="ECO:0000256" key="4">
    <source>
        <dbReference type="ARBA" id="ARBA00022705"/>
    </source>
</evidence>
<dbReference type="Proteomes" id="UP000018144">
    <property type="component" value="Unassembled WGS sequence"/>
</dbReference>
<dbReference type="Pfam" id="PF22062">
    <property type="entry name" value="OB_DPOA2"/>
    <property type="match status" value="1"/>
</dbReference>
<dbReference type="InterPro" id="IPR054300">
    <property type="entry name" value="OB_DPOA2"/>
</dbReference>
<feature type="domain" description="DNA polymerase alpha subunit B OB" evidence="9">
    <location>
        <begin position="215"/>
        <end position="319"/>
    </location>
</feature>
<dbReference type="STRING" id="1076935.U4LCT2"/>
<sequence>MDIDTTIADHFPAAPQEVLDELQAMLRVYDIDAQELFFKWESYSLKMGPDNVKLDFDTVQNFKKDVQEQLEKELKGKAKLAQNPAVQRVVRPGQGAGDSFALFDGMLPSTPARGGLKRKPLITETPRAKNTRMDMPSTPGTPFSSLKNSLESTTPFKTHVPVNETLEILNPHIPAPSLPTPNPSSERVSFLFNMELKNFSYRPMYQKLAEASSTQDDRIDEFSAIIQEHYNLPDSAFGDPTIASADEVVAVGRIVSDSLAGKFNPQSILLESSRMTGAGSRIPLKLDSIRSFAFFPGQIIAVKGVNSGAGFFSVSEVLEPPKLPPASSSTEDLALHNEKLADGPLSIWLASGPFTTHDNLDFSALTDLTTSAAEKKPDVVILCGPFIDSTHPLISSGDFDTPNPDGTLDDLFRHEISRRLAQIPSTTTVLLLPSLRDACSRHLSFPQAPLPKKPLELPQHVKCLPNPSMFSLNELSFAISTNDILFHLAREEISRNPTVPNPQARLAGHILNQRSFYPLFPPPDRESLPMGLRETGASLDIPHIRLADVVGVTPDVLVLPSALAAGAKVVEGTVVVNPGQVRKSRGPGTWAEMCVVAGKTDEEGDERRGHSVWERARVEVKRI</sequence>
<dbReference type="Pfam" id="PF04042">
    <property type="entry name" value="DNA_pol_E_B"/>
    <property type="match status" value="1"/>
</dbReference>
<dbReference type="OrthoDB" id="336885at2759"/>
<evidence type="ECO:0000259" key="8">
    <source>
        <dbReference type="Pfam" id="PF04042"/>
    </source>
</evidence>
<keyword evidence="5 6" id="KW-0539">Nucleus</keyword>
<evidence type="ECO:0000313" key="11">
    <source>
        <dbReference type="Proteomes" id="UP000018144"/>
    </source>
</evidence>
<evidence type="ECO:0000313" key="10">
    <source>
        <dbReference type="EMBL" id="CCX16686.1"/>
    </source>
</evidence>
<comment type="function">
    <text evidence="6">Accessory subunit of the DNA polymerase alpha complex (also known as the alpha DNA polymerase-primase complex) which plays an essential role in the initiation of DNA synthesis.</text>
</comment>
<dbReference type="GO" id="GO:0003677">
    <property type="term" value="F:DNA binding"/>
    <property type="evidence" value="ECO:0007669"/>
    <property type="project" value="InterPro"/>
</dbReference>
<evidence type="ECO:0000259" key="9">
    <source>
        <dbReference type="Pfam" id="PF22062"/>
    </source>
</evidence>
<dbReference type="InterPro" id="IPR007185">
    <property type="entry name" value="DNA_pol_a/d/e_bsu"/>
</dbReference>